<dbReference type="RefSeq" id="WP_377369416.1">
    <property type="nucleotide sequence ID" value="NZ_JBHTMN010000018.1"/>
</dbReference>
<keyword evidence="6" id="KW-0645">Protease</keyword>
<evidence type="ECO:0000259" key="15">
    <source>
        <dbReference type="Pfam" id="PF00675"/>
    </source>
</evidence>
<evidence type="ECO:0000259" key="16">
    <source>
        <dbReference type="Pfam" id="PF05193"/>
    </source>
</evidence>
<dbReference type="PROSITE" id="PS00143">
    <property type="entry name" value="INSULINASE"/>
    <property type="match status" value="1"/>
</dbReference>
<keyword evidence="10" id="KW-0482">Metalloprotease</keyword>
<evidence type="ECO:0000259" key="17">
    <source>
        <dbReference type="Pfam" id="PF16187"/>
    </source>
</evidence>
<evidence type="ECO:0000256" key="13">
    <source>
        <dbReference type="ARBA" id="ARBA00033450"/>
    </source>
</evidence>
<comment type="caution">
    <text evidence="19">The sequence shown here is derived from an EMBL/GenBank/DDBJ whole genome shotgun (WGS) entry which is preliminary data.</text>
</comment>
<dbReference type="EMBL" id="JBHTMN010000018">
    <property type="protein sequence ID" value="MFD1384826.1"/>
    <property type="molecule type" value="Genomic_DNA"/>
</dbReference>
<evidence type="ECO:0000259" key="18">
    <source>
        <dbReference type="Pfam" id="PF22456"/>
    </source>
</evidence>
<evidence type="ECO:0000256" key="7">
    <source>
        <dbReference type="ARBA" id="ARBA00022723"/>
    </source>
</evidence>
<gene>
    <name evidence="19" type="ORF">ACFQ45_15770</name>
</gene>
<reference evidence="20" key="1">
    <citation type="journal article" date="2019" name="Int. J. Syst. Evol. Microbiol.">
        <title>The Global Catalogue of Microorganisms (GCM) 10K type strain sequencing project: providing services to taxonomists for standard genome sequencing and annotation.</title>
        <authorList>
            <consortium name="The Broad Institute Genomics Platform"/>
            <consortium name="The Broad Institute Genome Sequencing Center for Infectious Disease"/>
            <person name="Wu L."/>
            <person name="Ma J."/>
        </authorList>
    </citation>
    <scope>NUCLEOTIDE SEQUENCE [LARGE SCALE GENOMIC DNA]</scope>
    <source>
        <strain evidence="20">JCM 30774</strain>
    </source>
</reference>
<evidence type="ECO:0000256" key="12">
    <source>
        <dbReference type="ARBA" id="ARBA00031184"/>
    </source>
</evidence>
<dbReference type="SUPFAM" id="SSF63411">
    <property type="entry name" value="LuxS/MPP-like metallohydrolase"/>
    <property type="match status" value="4"/>
</dbReference>
<proteinExistence type="inferred from homology"/>
<keyword evidence="20" id="KW-1185">Reference proteome</keyword>
<evidence type="ECO:0000256" key="1">
    <source>
        <dbReference type="ARBA" id="ARBA00001947"/>
    </source>
</evidence>
<dbReference type="Pfam" id="PF22456">
    <property type="entry name" value="PqqF-like_C_4"/>
    <property type="match status" value="1"/>
</dbReference>
<comment type="cofactor">
    <cofactor evidence="1">
        <name>Zn(2+)</name>
        <dbReference type="ChEBI" id="CHEBI:29105"/>
    </cofactor>
</comment>
<evidence type="ECO:0000256" key="6">
    <source>
        <dbReference type="ARBA" id="ARBA00022670"/>
    </source>
</evidence>
<evidence type="ECO:0000256" key="10">
    <source>
        <dbReference type="ARBA" id="ARBA00023049"/>
    </source>
</evidence>
<dbReference type="PANTHER" id="PTHR43690">
    <property type="entry name" value="NARDILYSIN"/>
    <property type="match status" value="1"/>
</dbReference>
<dbReference type="Pfam" id="PF16187">
    <property type="entry name" value="Peptidase_M16_M"/>
    <property type="match status" value="1"/>
</dbReference>
<protein>
    <recommendedName>
        <fullName evidence="5">Protease 3</fullName>
        <ecNumber evidence="4">3.4.24.55</ecNumber>
    </recommendedName>
    <alternativeName>
        <fullName evidence="13">Pitrilysin</fullName>
    </alternativeName>
    <alternativeName>
        <fullName evidence="12">Protease III</fullName>
    </alternativeName>
    <alternativeName>
        <fullName evidence="11">Protease pi</fullName>
    </alternativeName>
</protein>
<feature type="domain" description="Coenzyme PQQ synthesis protein F-like C-terminal lobe" evidence="18">
    <location>
        <begin position="756"/>
        <end position="855"/>
    </location>
</feature>
<dbReference type="InterPro" id="IPR001431">
    <property type="entry name" value="Pept_M16_Zn_BS"/>
</dbReference>
<organism evidence="19 20">
    <name type="scientific">Rhodanobacter aciditrophus</name>
    <dbReference type="NCBI Taxonomy" id="1623218"/>
    <lineage>
        <taxon>Bacteria</taxon>
        <taxon>Pseudomonadati</taxon>
        <taxon>Pseudomonadota</taxon>
        <taxon>Gammaproteobacteria</taxon>
        <taxon>Lysobacterales</taxon>
        <taxon>Rhodanobacteraceae</taxon>
        <taxon>Rhodanobacter</taxon>
    </lineage>
</organism>
<keyword evidence="9" id="KW-0862">Zinc</keyword>
<dbReference type="InterPro" id="IPR032632">
    <property type="entry name" value="Peptidase_M16_M"/>
</dbReference>
<evidence type="ECO:0000256" key="11">
    <source>
        <dbReference type="ARBA" id="ARBA00029597"/>
    </source>
</evidence>
<evidence type="ECO:0000256" key="8">
    <source>
        <dbReference type="ARBA" id="ARBA00022801"/>
    </source>
</evidence>
<evidence type="ECO:0000256" key="3">
    <source>
        <dbReference type="ARBA" id="ARBA00007261"/>
    </source>
</evidence>
<feature type="domain" description="Peptidase M16 N-terminal" evidence="15">
    <location>
        <begin position="26"/>
        <end position="161"/>
    </location>
</feature>
<accession>A0ABW4B5P6</accession>
<evidence type="ECO:0000256" key="5">
    <source>
        <dbReference type="ARBA" id="ARBA00017565"/>
    </source>
</evidence>
<dbReference type="Pfam" id="PF05193">
    <property type="entry name" value="Peptidase_M16_C"/>
    <property type="match status" value="1"/>
</dbReference>
<dbReference type="InterPro" id="IPR050626">
    <property type="entry name" value="Peptidase_M16"/>
</dbReference>
<dbReference type="InterPro" id="IPR011249">
    <property type="entry name" value="Metalloenz_LuxS/M16"/>
</dbReference>
<keyword evidence="7" id="KW-0479">Metal-binding</keyword>
<evidence type="ECO:0000256" key="2">
    <source>
        <dbReference type="ARBA" id="ARBA00002184"/>
    </source>
</evidence>
<comment type="similarity">
    <text evidence="3 14">Belongs to the peptidase M16 family.</text>
</comment>
<feature type="domain" description="Peptidase M16 middle/third" evidence="17">
    <location>
        <begin position="369"/>
        <end position="648"/>
    </location>
</feature>
<dbReference type="EC" id="3.4.24.55" evidence="4"/>
<dbReference type="Pfam" id="PF00675">
    <property type="entry name" value="Peptidase_M16"/>
    <property type="match status" value="1"/>
</dbReference>
<name>A0ABW4B5P6_9GAMM</name>
<feature type="domain" description="Peptidase M16 C-terminal" evidence="16">
    <location>
        <begin position="189"/>
        <end position="361"/>
    </location>
</feature>
<keyword evidence="8" id="KW-0378">Hydrolase</keyword>
<dbReference type="InterPro" id="IPR054734">
    <property type="entry name" value="PqqF-like_C_4"/>
</dbReference>
<comment type="function">
    <text evidence="2">Endopeptidase that degrades small peptides of less than 7 kDa, such as glucagon and insulin.</text>
</comment>
<dbReference type="PANTHER" id="PTHR43690:SF18">
    <property type="entry name" value="INSULIN-DEGRADING ENZYME-RELATED"/>
    <property type="match status" value="1"/>
</dbReference>
<dbReference type="InterPro" id="IPR007863">
    <property type="entry name" value="Peptidase_M16_C"/>
</dbReference>
<dbReference type="InterPro" id="IPR011765">
    <property type="entry name" value="Pept_M16_N"/>
</dbReference>
<sequence length="917" mass="104636">MQNIPGKSHSDANNYHYLTLDNGLQVILISDPKAERFAASLAIGAGNQQDPNEHPGIAHLLEHMLFLGTEKYPDAGAYQTFIREHGGSHNAYTSSQETNFYFDVLPEAYPEALDRFAQFFVAPTLDANYIAREINAVDSEYKAKLDDERRRTNEAQKTLFNPHHPGSRFTVGNLETLGNIPTETLQSYLQRFYEDYYTPENMRLTLVANKSPETLASFARTYFSGIEARPTQITPELPAKFLQTQTFQAFKTNTEKSQLKLMFPIPSQLRHYPSQPYRYVSYVLGDESSNSLFANLKELGWAQSLHAGISQDDGNQALFAVTIRLTDAGVKQRNAVIGKVFSGIKNLQQAPTNPDYLREIRTLSELNYAYHDYIPSVRLAQVASSRSLNIPPMDLLHSFKIERDATEAEIAPVLNALTPDNLVIQWQHHKEFPTEWAQDELTWSTEPFYQGHYANASFKKDWLQQDDETSQNSMYGLPKINPYIPEDLSLTQGTDSRPTAISDTESFDFWHKKNSQYGKPTGMIFGYFGCSESANARQKLLLQLWARLFTDAMSEQTYQPYTAGLNYSLYAHSNGLTLRTQGYTDKQDAFFEHLIGELMTFQATPERLTIAKQEILKGFNNLDSQPPYALARHYFSQVVTKGSSSIETLQNLLTDIKTDEINDFIQTHLSQFHFTGYMTGNFEKDNAETLSQILQTKLKGRLGAHTYQYVELKSFAPKNRYIYRFNTRSADTTLLYSLMATDSNDASYTERAYVRMMAQLIGARFYNEFRTEKQYGYIVAVTNQTIEKTPALGFLVQSPNTDIETLVQEIERFIVENKDWSDSLSDAEFEQARTAVLAAFTKKTTSLREDALEEWPHVVEPEHNFADRANWIASIEALSKDEFVDFVNAKIKRKQSARVVIANQWQDTENWTPLIID</sequence>
<evidence type="ECO:0000256" key="4">
    <source>
        <dbReference type="ARBA" id="ARBA00012449"/>
    </source>
</evidence>
<evidence type="ECO:0000313" key="19">
    <source>
        <dbReference type="EMBL" id="MFD1384826.1"/>
    </source>
</evidence>
<evidence type="ECO:0000256" key="9">
    <source>
        <dbReference type="ARBA" id="ARBA00022833"/>
    </source>
</evidence>
<evidence type="ECO:0000256" key="14">
    <source>
        <dbReference type="RuleBase" id="RU004447"/>
    </source>
</evidence>
<dbReference type="Gene3D" id="3.30.830.10">
    <property type="entry name" value="Metalloenzyme, LuxS/M16 peptidase-like"/>
    <property type="match status" value="4"/>
</dbReference>
<evidence type="ECO:0000313" key="20">
    <source>
        <dbReference type="Proteomes" id="UP001597059"/>
    </source>
</evidence>
<dbReference type="Proteomes" id="UP001597059">
    <property type="component" value="Unassembled WGS sequence"/>
</dbReference>